<evidence type="ECO:0000256" key="3">
    <source>
        <dbReference type="SAM" id="MobiDB-lite"/>
    </source>
</evidence>
<keyword evidence="7" id="KW-1185">Reference proteome</keyword>
<keyword evidence="4" id="KW-1133">Transmembrane helix</keyword>
<keyword evidence="1" id="KW-1015">Disulfide bond</keyword>
<dbReference type="SUPFAM" id="SSF57535">
    <property type="entry name" value="Complement control module/SCR domain"/>
    <property type="match status" value="1"/>
</dbReference>
<dbReference type="EMBL" id="CASHTH010003335">
    <property type="protein sequence ID" value="CAI8043555.1"/>
    <property type="molecule type" value="Genomic_DNA"/>
</dbReference>
<comment type="caution">
    <text evidence="6">The sequence shown here is derived from an EMBL/GenBank/DDBJ whole genome shotgun (WGS) entry which is preliminary data.</text>
</comment>
<keyword evidence="4" id="KW-0472">Membrane</keyword>
<evidence type="ECO:0000256" key="4">
    <source>
        <dbReference type="SAM" id="Phobius"/>
    </source>
</evidence>
<proteinExistence type="predicted"/>
<feature type="transmembrane region" description="Helical" evidence="4">
    <location>
        <begin position="49"/>
        <end position="75"/>
    </location>
</feature>
<dbReference type="InterPro" id="IPR000436">
    <property type="entry name" value="Sushi_SCR_CCP_dom"/>
</dbReference>
<organism evidence="6 7">
    <name type="scientific">Geodia barretti</name>
    <name type="common">Barrett's horny sponge</name>
    <dbReference type="NCBI Taxonomy" id="519541"/>
    <lineage>
        <taxon>Eukaryota</taxon>
        <taxon>Metazoa</taxon>
        <taxon>Porifera</taxon>
        <taxon>Demospongiae</taxon>
        <taxon>Heteroscleromorpha</taxon>
        <taxon>Tetractinellida</taxon>
        <taxon>Astrophorina</taxon>
        <taxon>Geodiidae</taxon>
        <taxon>Geodia</taxon>
    </lineage>
</organism>
<comment type="caution">
    <text evidence="2">Lacks conserved residue(s) required for the propagation of feature annotation.</text>
</comment>
<evidence type="ECO:0000313" key="6">
    <source>
        <dbReference type="EMBL" id="CAI8043555.1"/>
    </source>
</evidence>
<keyword evidence="2" id="KW-0768">Sushi</keyword>
<protein>
    <recommendedName>
        <fullName evidence="5">Sushi domain-containing protein</fullName>
    </recommendedName>
</protein>
<feature type="compositionally biased region" description="Pro residues" evidence="3">
    <location>
        <begin position="224"/>
        <end position="243"/>
    </location>
</feature>
<dbReference type="AlphaFoldDB" id="A0AA35X9T0"/>
<dbReference type="InterPro" id="IPR035976">
    <property type="entry name" value="Sushi/SCR/CCP_sf"/>
</dbReference>
<reference evidence="6" key="1">
    <citation type="submission" date="2023-03" db="EMBL/GenBank/DDBJ databases">
        <authorList>
            <person name="Steffen K."/>
            <person name="Cardenas P."/>
        </authorList>
    </citation>
    <scope>NUCLEOTIDE SEQUENCE</scope>
</reference>
<feature type="region of interest" description="Disordered" evidence="3">
    <location>
        <begin position="98"/>
        <end position="193"/>
    </location>
</feature>
<evidence type="ECO:0000256" key="1">
    <source>
        <dbReference type="ARBA" id="ARBA00023157"/>
    </source>
</evidence>
<sequence length="378" mass="40838">MIFCEDGYFIDGSVTSTCVSNGSWVPDLLRIKCEPGNHGSTSVKKGGELVIVGVSSAISLLFLFIVGVAVVFCCCRRKIGSRVKRKKRTVANEYTEMLATSPPPSGTTGGRTTTSFTYHYEDPVSPSDSLGRYTIAQSTTRATNDCPPAPGLQASPPQSTHLNEEPVSPSRPESPEGTPPPVPPYRGSSPELHSSLSTLPLVKVNSPESIACGPTGASYCGSQPVPPEDPAPPKLPPRPPAKPPAKVTGKHRLEYADVVPQQSSRGNPILPPPPSGRDNTVYSEVRTDLKVDVATTVNKYDRCVTLDNIMRQIRPLAHKWSNFANFLELQDPGMPDIHNDWEYPNMGEVSGLVRHSGFPELADAINRVYVTGIVTVRR</sequence>
<dbReference type="PROSITE" id="PS50923">
    <property type="entry name" value="SUSHI"/>
    <property type="match status" value="1"/>
</dbReference>
<evidence type="ECO:0000313" key="7">
    <source>
        <dbReference type="Proteomes" id="UP001174909"/>
    </source>
</evidence>
<keyword evidence="4" id="KW-0812">Transmembrane</keyword>
<feature type="domain" description="Sushi" evidence="5">
    <location>
        <begin position="1"/>
        <end position="35"/>
    </location>
</feature>
<name>A0AA35X9T0_GEOBA</name>
<evidence type="ECO:0000259" key="5">
    <source>
        <dbReference type="PROSITE" id="PS50923"/>
    </source>
</evidence>
<feature type="region of interest" description="Disordered" evidence="3">
    <location>
        <begin position="220"/>
        <end position="279"/>
    </location>
</feature>
<evidence type="ECO:0000256" key="2">
    <source>
        <dbReference type="PROSITE-ProRule" id="PRU00302"/>
    </source>
</evidence>
<gene>
    <name evidence="6" type="ORF">GBAR_LOCUS24156</name>
</gene>
<dbReference type="Proteomes" id="UP001174909">
    <property type="component" value="Unassembled WGS sequence"/>
</dbReference>
<accession>A0AA35X9T0</accession>
<dbReference type="CDD" id="cd00033">
    <property type="entry name" value="CCP"/>
    <property type="match status" value="1"/>
</dbReference>